<dbReference type="RefSeq" id="WP_123880982.1">
    <property type="nucleotide sequence ID" value="NZ_RPFZ01000001.1"/>
</dbReference>
<protein>
    <submittedName>
        <fullName evidence="1">Uncharacterized protein</fullName>
    </submittedName>
</protein>
<reference evidence="1 2" key="1">
    <citation type="submission" date="2018-11" db="EMBL/GenBank/DDBJ databases">
        <title>Erythrobacter spongiae sp. nov., isolated from a marine sponge.</title>
        <authorList>
            <person name="Zhuang L."/>
            <person name="Luo L."/>
        </authorList>
    </citation>
    <scope>NUCLEOTIDE SEQUENCE [LARGE SCALE GENOMIC DNA]</scope>
    <source>
        <strain evidence="1 2">HN-E23</strain>
    </source>
</reference>
<dbReference type="EMBL" id="RPFZ01000001">
    <property type="protein sequence ID" value="RPF71999.1"/>
    <property type="molecule type" value="Genomic_DNA"/>
</dbReference>
<accession>A0A3N5CZ62</accession>
<evidence type="ECO:0000313" key="2">
    <source>
        <dbReference type="Proteomes" id="UP000275232"/>
    </source>
</evidence>
<evidence type="ECO:0000313" key="1">
    <source>
        <dbReference type="EMBL" id="RPF71999.1"/>
    </source>
</evidence>
<name>A0A3N5CZ62_9SPHN</name>
<dbReference type="AlphaFoldDB" id="A0A3N5CZ62"/>
<keyword evidence="2" id="KW-1185">Reference proteome</keyword>
<dbReference type="Proteomes" id="UP000275232">
    <property type="component" value="Unassembled WGS sequence"/>
</dbReference>
<sequence length="101" mass="10439">MAVAGKYDFVASTPMGEQSGTFTVVPGDDGESFTGSLEGGMGSMDVEDGTIDGDVLRWTMKMGMPMPMTLEGEAVIAGDTVSGTIKAGMMGTMPFTAERQA</sequence>
<comment type="caution">
    <text evidence="1">The sequence shown here is derived from an EMBL/GenBank/DDBJ whole genome shotgun (WGS) entry which is preliminary data.</text>
</comment>
<dbReference type="OrthoDB" id="5145750at2"/>
<gene>
    <name evidence="1" type="ORF">EG799_10530</name>
</gene>
<organism evidence="1 2">
    <name type="scientific">Aurantiacibacter spongiae</name>
    <dbReference type="NCBI Taxonomy" id="2488860"/>
    <lineage>
        <taxon>Bacteria</taxon>
        <taxon>Pseudomonadati</taxon>
        <taxon>Pseudomonadota</taxon>
        <taxon>Alphaproteobacteria</taxon>
        <taxon>Sphingomonadales</taxon>
        <taxon>Erythrobacteraceae</taxon>
        <taxon>Aurantiacibacter</taxon>
    </lineage>
</organism>
<proteinExistence type="predicted"/>